<keyword evidence="2" id="KW-1185">Reference proteome</keyword>
<dbReference type="EMBL" id="CAJVQB010074800">
    <property type="protein sequence ID" value="CAG8844139.1"/>
    <property type="molecule type" value="Genomic_DNA"/>
</dbReference>
<evidence type="ECO:0000313" key="2">
    <source>
        <dbReference type="Proteomes" id="UP000789901"/>
    </source>
</evidence>
<accession>A0ABN7WYY6</accession>
<comment type="caution">
    <text evidence="1">The sequence shown here is derived from an EMBL/GenBank/DDBJ whole genome shotgun (WGS) entry which is preliminary data.</text>
</comment>
<reference evidence="1 2" key="1">
    <citation type="submission" date="2021-06" db="EMBL/GenBank/DDBJ databases">
        <authorList>
            <person name="Kallberg Y."/>
            <person name="Tangrot J."/>
            <person name="Rosling A."/>
        </authorList>
    </citation>
    <scope>NUCLEOTIDE SEQUENCE [LARGE SCALE GENOMIC DNA]</scope>
    <source>
        <strain evidence="1 2">120-4 pot B 10/14</strain>
    </source>
</reference>
<evidence type="ECO:0000313" key="1">
    <source>
        <dbReference type="EMBL" id="CAG8844139.1"/>
    </source>
</evidence>
<protein>
    <submittedName>
        <fullName evidence="1">38500_t:CDS:1</fullName>
    </submittedName>
</protein>
<proteinExistence type="predicted"/>
<dbReference type="Proteomes" id="UP000789901">
    <property type="component" value="Unassembled WGS sequence"/>
</dbReference>
<gene>
    <name evidence="1" type="ORF">GMARGA_LOCUS36924</name>
</gene>
<name>A0ABN7WYY6_GIGMA</name>
<organism evidence="1 2">
    <name type="scientific">Gigaspora margarita</name>
    <dbReference type="NCBI Taxonomy" id="4874"/>
    <lineage>
        <taxon>Eukaryota</taxon>
        <taxon>Fungi</taxon>
        <taxon>Fungi incertae sedis</taxon>
        <taxon>Mucoromycota</taxon>
        <taxon>Glomeromycotina</taxon>
        <taxon>Glomeromycetes</taxon>
        <taxon>Diversisporales</taxon>
        <taxon>Gigasporaceae</taxon>
        <taxon>Gigaspora</taxon>
    </lineage>
</organism>
<feature type="non-terminal residue" evidence="1">
    <location>
        <position position="72"/>
    </location>
</feature>
<feature type="non-terminal residue" evidence="1">
    <location>
        <position position="1"/>
    </location>
</feature>
<sequence length="72" mass="7726">IPIPMDLKATNSKFSSTITKYQSEVIELSDTDDELITVANNSSSSGAVTSDNRGIQRQLSILSCGSNKMDNS</sequence>